<dbReference type="NCBIfam" id="TIGR04325">
    <property type="entry name" value="MTase_LIC12133"/>
    <property type="match status" value="1"/>
</dbReference>
<dbReference type="Proteomes" id="UP000606044">
    <property type="component" value="Unassembled WGS sequence"/>
</dbReference>
<gene>
    <name evidence="1" type="ORF">GCM10007301_25050</name>
</gene>
<reference evidence="1" key="2">
    <citation type="submission" date="2020-09" db="EMBL/GenBank/DDBJ databases">
        <authorList>
            <person name="Sun Q."/>
            <person name="Sedlacek I."/>
        </authorList>
    </citation>
    <scope>NUCLEOTIDE SEQUENCE</scope>
    <source>
        <strain evidence="1">CCM 7897</strain>
    </source>
</reference>
<dbReference type="EMBL" id="BMCT01000003">
    <property type="protein sequence ID" value="GGF64229.1"/>
    <property type="molecule type" value="Genomic_DNA"/>
</dbReference>
<accession>A0A917BZ64</accession>
<name>A0A917BZ64_9HYPH</name>
<dbReference type="RefSeq" id="WP_188578999.1">
    <property type="nucleotide sequence ID" value="NZ_BMCT01000003.1"/>
</dbReference>
<evidence type="ECO:0000313" key="1">
    <source>
        <dbReference type="EMBL" id="GGF64229.1"/>
    </source>
</evidence>
<reference evidence="1" key="1">
    <citation type="journal article" date="2014" name="Int. J. Syst. Evol. Microbiol.">
        <title>Complete genome sequence of Corynebacterium casei LMG S-19264T (=DSM 44701T), isolated from a smear-ripened cheese.</title>
        <authorList>
            <consortium name="US DOE Joint Genome Institute (JGI-PGF)"/>
            <person name="Walter F."/>
            <person name="Albersmeier A."/>
            <person name="Kalinowski J."/>
            <person name="Ruckert C."/>
        </authorList>
    </citation>
    <scope>NUCLEOTIDE SEQUENCE</scope>
    <source>
        <strain evidence="1">CCM 7897</strain>
    </source>
</reference>
<evidence type="ECO:0000313" key="2">
    <source>
        <dbReference type="Proteomes" id="UP000606044"/>
    </source>
</evidence>
<dbReference type="AlphaFoldDB" id="A0A917BZ64"/>
<dbReference type="Gene3D" id="3.40.50.150">
    <property type="entry name" value="Vaccinia Virus protein VP39"/>
    <property type="match status" value="1"/>
</dbReference>
<comment type="caution">
    <text evidence="1">The sequence shown here is derived from an EMBL/GenBank/DDBJ whole genome shotgun (WGS) entry which is preliminary data.</text>
</comment>
<sequence>MEKLIKIALTQTVLGRWAGRLPFLPDLYARKVWSRRMNLFHGLHDSFDAAEAQARRFSAVGWNDSALAKEVIDHEHPVHRGGMDPTQPSQFAVLLWLGKLLRQGMTVLDVGGAGGIAFETAERFDLLDEGHHWHVVDMPRMVEHGRARHARLKSERISFGTDLGRAPPCDLLLALGAIQYMRDPIGQHGPGLLESIRKKPDYILLNKVPVWDGPDQWTNQSFVTTSSPYRIFNRDGLVRYIQRHGYRIAHSWQVRELDLRIPFHPECSLDHFEGFLAVRTDLQPSAKAAPLAAAFA</sequence>
<proteinExistence type="predicted"/>
<keyword evidence="2" id="KW-1185">Reference proteome</keyword>
<protein>
    <recommendedName>
        <fullName evidence="3">Methyltransferase, TIGR04325 family</fullName>
    </recommendedName>
</protein>
<evidence type="ECO:0008006" key="3">
    <source>
        <dbReference type="Google" id="ProtNLM"/>
    </source>
</evidence>
<organism evidence="1 2">
    <name type="scientific">Azorhizobium oxalatiphilum</name>
    <dbReference type="NCBI Taxonomy" id="980631"/>
    <lineage>
        <taxon>Bacteria</taxon>
        <taxon>Pseudomonadati</taxon>
        <taxon>Pseudomonadota</taxon>
        <taxon>Alphaproteobacteria</taxon>
        <taxon>Hyphomicrobiales</taxon>
        <taxon>Xanthobacteraceae</taxon>
        <taxon>Azorhizobium</taxon>
    </lineage>
</organism>
<dbReference type="SUPFAM" id="SSF53335">
    <property type="entry name" value="S-adenosyl-L-methionine-dependent methyltransferases"/>
    <property type="match status" value="1"/>
</dbReference>
<dbReference type="InterPro" id="IPR027612">
    <property type="entry name" value="Put_MTase_LIC12133"/>
</dbReference>
<dbReference type="InterPro" id="IPR029063">
    <property type="entry name" value="SAM-dependent_MTases_sf"/>
</dbReference>